<feature type="domain" description="Thioester reductase (TE)" evidence="2">
    <location>
        <begin position="9"/>
        <end position="223"/>
    </location>
</feature>
<dbReference type="InterPro" id="IPR036291">
    <property type="entry name" value="NAD(P)-bd_dom_sf"/>
</dbReference>
<dbReference type="Pfam" id="PF07993">
    <property type="entry name" value="NAD_binding_4"/>
    <property type="match status" value="1"/>
</dbReference>
<comment type="caution">
    <text evidence="3">The sequence shown here is derived from an EMBL/GenBank/DDBJ whole genome shotgun (WGS) entry which is preliminary data.</text>
</comment>
<dbReference type="PANTHER" id="PTHR48079">
    <property type="entry name" value="PROTEIN YEEZ"/>
    <property type="match status" value="1"/>
</dbReference>
<dbReference type="Pfam" id="PF00561">
    <property type="entry name" value="Abhydrolase_1"/>
    <property type="match status" value="1"/>
</dbReference>
<dbReference type="InterPro" id="IPR029058">
    <property type="entry name" value="AB_hydrolase_fold"/>
</dbReference>
<organism evidence="3 4">
    <name type="scientific">Streptomyces acidicola</name>
    <dbReference type="NCBI Taxonomy" id="2596892"/>
    <lineage>
        <taxon>Bacteria</taxon>
        <taxon>Bacillati</taxon>
        <taxon>Actinomycetota</taxon>
        <taxon>Actinomycetes</taxon>
        <taxon>Kitasatosporales</taxon>
        <taxon>Streptomycetaceae</taxon>
        <taxon>Streptomyces</taxon>
    </lineage>
</organism>
<sequence length="583" mass="61754">MLSDSIVFGAGGFIGRSLVAELLRGGHRVAAAVRDSGDGLTSWLDGEGVDRAGLTVVRADVTLPGLGLSGQGLAGQGSAGEGLSGVRDVYNTAARFAFGIDADQARAVNVTGAVHVVEWAASLPELRRVVHISGYRMAAADGTPDYGRLGAYEASKQEADAAVRTRCRELGVPLSIANPSTVIGPGQYVGLATVVSDLWRGRLRALPGGPEILLPVVALDYFVRFLAALPEHPESAGRAYWVLDEATPTLPELIRLLARHMGVRAPHRSVPVGVLRRLPRTITRADPETLSFLSTDRYDTASTRALAESRGLSAPPVETALRQWADDLVATRFGRTVPCRRPYGFHSVAGTRTWVIGERRRPDYVFLHGLPLNADSWAGTVERLDAPSLAADLPGFGRSGTGEGSLDEWLADLLHPVESRPVLVAHSLACGPALRYAAARPDRLSALVLVAPPFLQPPSPGLLRSPLAAPLLRTTPAPRLARSLGLPEDDALDGLVTDLRRAGAAHRVIAAVRTAHGQREELRRLLRDLPSPVELVVGSADPLAEAVASPVTVIEAAGHYPQITHPAALGDCLASCRDRVGAP</sequence>
<keyword evidence="4" id="KW-1185">Reference proteome</keyword>
<proteinExistence type="predicted"/>
<evidence type="ECO:0000259" key="2">
    <source>
        <dbReference type="Pfam" id="PF07993"/>
    </source>
</evidence>
<dbReference type="SUPFAM" id="SSF53474">
    <property type="entry name" value="alpha/beta-Hydrolases"/>
    <property type="match status" value="1"/>
</dbReference>
<dbReference type="GO" id="GO:0004029">
    <property type="term" value="F:aldehyde dehydrogenase (NAD+) activity"/>
    <property type="evidence" value="ECO:0007669"/>
    <property type="project" value="TreeGrafter"/>
</dbReference>
<dbReference type="Gene3D" id="3.40.50.720">
    <property type="entry name" value="NAD(P)-binding Rossmann-like Domain"/>
    <property type="match status" value="1"/>
</dbReference>
<evidence type="ECO:0000259" key="1">
    <source>
        <dbReference type="Pfam" id="PF00561"/>
    </source>
</evidence>
<dbReference type="InterPro" id="IPR013120">
    <property type="entry name" value="FAR_NAD-bd"/>
</dbReference>
<reference evidence="3 4" key="1">
    <citation type="submission" date="2019-09" db="EMBL/GenBank/DDBJ databases">
        <authorList>
            <person name="Duangmal K."/>
            <person name="Teo W.F.A."/>
            <person name="Lipun K."/>
        </authorList>
    </citation>
    <scope>NUCLEOTIDE SEQUENCE [LARGE SCALE GENOMIC DNA]</scope>
    <source>
        <strain evidence="3 4">K1PN6</strain>
    </source>
</reference>
<evidence type="ECO:0000313" key="3">
    <source>
        <dbReference type="EMBL" id="MPY54621.1"/>
    </source>
</evidence>
<dbReference type="InterPro" id="IPR000073">
    <property type="entry name" value="AB_hydrolase_1"/>
</dbReference>
<dbReference type="Gene3D" id="3.40.50.1820">
    <property type="entry name" value="alpha/beta hydrolase"/>
    <property type="match status" value="1"/>
</dbReference>
<dbReference type="GO" id="GO:0016787">
    <property type="term" value="F:hydrolase activity"/>
    <property type="evidence" value="ECO:0007669"/>
    <property type="project" value="UniProtKB-KW"/>
</dbReference>
<evidence type="ECO:0000313" key="4">
    <source>
        <dbReference type="Proteomes" id="UP000373149"/>
    </source>
</evidence>
<accession>A0A5N8X535</accession>
<dbReference type="GO" id="GO:0005737">
    <property type="term" value="C:cytoplasm"/>
    <property type="evidence" value="ECO:0007669"/>
    <property type="project" value="TreeGrafter"/>
</dbReference>
<dbReference type="EMBL" id="VMNX01000296">
    <property type="protein sequence ID" value="MPY54621.1"/>
    <property type="molecule type" value="Genomic_DNA"/>
</dbReference>
<gene>
    <name evidence="3" type="ORF">FPZ41_41140</name>
</gene>
<feature type="domain" description="AB hydrolase-1" evidence="1">
    <location>
        <begin position="365"/>
        <end position="458"/>
    </location>
</feature>
<dbReference type="InterPro" id="IPR051783">
    <property type="entry name" value="NAD(P)-dependent_oxidoreduct"/>
</dbReference>
<dbReference type="SUPFAM" id="SSF51735">
    <property type="entry name" value="NAD(P)-binding Rossmann-fold domains"/>
    <property type="match status" value="1"/>
</dbReference>
<dbReference type="PANTHER" id="PTHR48079:SF6">
    <property type="entry name" value="NAD(P)-BINDING DOMAIN-CONTAINING PROTEIN-RELATED"/>
    <property type="match status" value="1"/>
</dbReference>
<dbReference type="RefSeq" id="WP_152869300.1">
    <property type="nucleotide sequence ID" value="NZ_VMNX01000296.1"/>
</dbReference>
<dbReference type="Proteomes" id="UP000373149">
    <property type="component" value="Unassembled WGS sequence"/>
</dbReference>
<dbReference type="AlphaFoldDB" id="A0A5N8X535"/>
<name>A0A5N8X535_9ACTN</name>
<keyword evidence="3" id="KW-0378">Hydrolase</keyword>
<protein>
    <submittedName>
        <fullName evidence="3">Alpha/beta fold hydrolase</fullName>
    </submittedName>
</protein>